<comment type="caution">
    <text evidence="3">The sequence shown here is derived from an EMBL/GenBank/DDBJ whole genome shotgun (WGS) entry which is preliminary data.</text>
</comment>
<evidence type="ECO:0000256" key="1">
    <source>
        <dbReference type="SAM" id="SignalP"/>
    </source>
</evidence>
<dbReference type="InterPro" id="IPR022409">
    <property type="entry name" value="PKD/Chitinase_dom"/>
</dbReference>
<proteinExistence type="predicted"/>
<evidence type="ECO:0000313" key="3">
    <source>
        <dbReference type="EMBL" id="MBK9719249.1"/>
    </source>
</evidence>
<dbReference type="Proteomes" id="UP000808349">
    <property type="component" value="Unassembled WGS sequence"/>
</dbReference>
<feature type="signal peptide" evidence="1">
    <location>
        <begin position="1"/>
        <end position="20"/>
    </location>
</feature>
<dbReference type="EMBL" id="JADKFW010000017">
    <property type="protein sequence ID" value="MBK9719249.1"/>
    <property type="molecule type" value="Genomic_DNA"/>
</dbReference>
<dbReference type="Pfam" id="PF18911">
    <property type="entry name" value="PKD_4"/>
    <property type="match status" value="1"/>
</dbReference>
<feature type="domain" description="PKD" evidence="2">
    <location>
        <begin position="525"/>
        <end position="559"/>
    </location>
</feature>
<dbReference type="PROSITE" id="PS50093">
    <property type="entry name" value="PKD"/>
    <property type="match status" value="1"/>
</dbReference>
<dbReference type="SUPFAM" id="SSF49299">
    <property type="entry name" value="PKD domain"/>
    <property type="match status" value="2"/>
</dbReference>
<protein>
    <submittedName>
        <fullName evidence="3">Gliding motility-associated C-terminal domain-containing protein</fullName>
    </submittedName>
</protein>
<dbReference type="CDD" id="cd00146">
    <property type="entry name" value="PKD"/>
    <property type="match status" value="1"/>
</dbReference>
<gene>
    <name evidence="3" type="ORF">IPO85_17370</name>
</gene>
<organism evidence="3 4">
    <name type="scientific">Candidatus Defluviibacterium haderslevense</name>
    <dbReference type="NCBI Taxonomy" id="2981993"/>
    <lineage>
        <taxon>Bacteria</taxon>
        <taxon>Pseudomonadati</taxon>
        <taxon>Bacteroidota</taxon>
        <taxon>Saprospiria</taxon>
        <taxon>Saprospirales</taxon>
        <taxon>Saprospiraceae</taxon>
        <taxon>Candidatus Defluviibacterium</taxon>
    </lineage>
</organism>
<dbReference type="InterPro" id="IPR035986">
    <property type="entry name" value="PKD_dom_sf"/>
</dbReference>
<dbReference type="NCBIfam" id="TIGR04131">
    <property type="entry name" value="Bac_Flav_CTERM"/>
    <property type="match status" value="1"/>
</dbReference>
<evidence type="ECO:0000313" key="4">
    <source>
        <dbReference type="Proteomes" id="UP000808349"/>
    </source>
</evidence>
<dbReference type="InterPro" id="IPR026341">
    <property type="entry name" value="T9SS_type_B"/>
</dbReference>
<name>A0A9D7SC47_9BACT</name>
<dbReference type="Pfam" id="PF13585">
    <property type="entry name" value="CHU_C"/>
    <property type="match status" value="1"/>
</dbReference>
<sequence length="750" mass="83851">MSLKYYILLLFALCNHSIFAKHIIGGDISYVCNGINKTTNRANYTVTIKVYRDCNGNGAKFDENPYIGIYLKSANNNYTVFQSFTIPSPKVNKLVSDNPCIIIPPNVCVEEGIYKFTIDLPIVTSTYVIAYQRCCRNETISNILNPGDQGAAYTIEITPLAQQVCNNSPLFKKFPPIVICVNSHLVFDHSATDPEGDLITYEFCNPYTAGGMNGSNGIGKATDCIGVTPDPSKCLPPFSTVQFRAPFYTVFEPLGGNPAVTINTLTGLITGTPNIIGQFVVGVCMKEYRNGQLLSESRRDFQFNVTTCIDLVNAKIASDSIINNKEYILNSCGNNTIDFINQSSDEKFINTYDWEFNINEQIQSYNIKNPSVSFPGIGSYLGTLFLNRGSVGCNDTANVRVNVFPEIKADFSFQYDTCIAGPVQFKDLSYSGSNKLTNWNWLFEPQGRSINKDPSFDFRTPGIKPVLLQIKDINGCIDTITKDISYFPVPQLLVIDPSDFIGCNPMEVLFENLSYPIDSTYDIIWDFGDGQTSGKISPTHTFDLPGIYSVNLKVRSPIGCFTEINYPNWIEVKPSPVADFIFKPQDPSSFHKEILITDQSIDAQSLKYIIDNRDILIQRNPKYTFRDTGIHEVKQIVVHASGCQDTLIQFIDVEPKVTYFVPNAFTPNGDGSNELFYGVGYVEGMKNFEMSIWDRWGALLFKSNDPNEAWNSRINNTGSIVQNGVYVYKISFSTPRDKLVNLKGFVTVVR</sequence>
<dbReference type="AlphaFoldDB" id="A0A9D7SC47"/>
<evidence type="ECO:0000259" key="2">
    <source>
        <dbReference type="PROSITE" id="PS50093"/>
    </source>
</evidence>
<dbReference type="SMART" id="SM00089">
    <property type="entry name" value="PKD"/>
    <property type="match status" value="3"/>
</dbReference>
<accession>A0A9D7SC47</accession>
<reference evidence="3 4" key="1">
    <citation type="submission" date="2020-10" db="EMBL/GenBank/DDBJ databases">
        <title>Connecting structure to function with the recovery of over 1000 high-quality activated sludge metagenome-assembled genomes encoding full-length rRNA genes using long-read sequencing.</title>
        <authorList>
            <person name="Singleton C.M."/>
            <person name="Petriglieri F."/>
            <person name="Kristensen J.M."/>
            <person name="Kirkegaard R.H."/>
            <person name="Michaelsen T.Y."/>
            <person name="Andersen M.H."/>
            <person name="Karst S.M."/>
            <person name="Dueholm M.S."/>
            <person name="Nielsen P.H."/>
            <person name="Albertsen M."/>
        </authorList>
    </citation>
    <scope>NUCLEOTIDE SEQUENCE [LARGE SCALE GENOMIC DNA]</scope>
    <source>
        <strain evidence="3">Ribe_18-Q3-R11-54_BAT3C.373</strain>
    </source>
</reference>
<feature type="chain" id="PRO_5039269633" evidence="1">
    <location>
        <begin position="21"/>
        <end position="750"/>
    </location>
</feature>
<dbReference type="InterPro" id="IPR000601">
    <property type="entry name" value="PKD_dom"/>
</dbReference>
<dbReference type="InterPro" id="IPR013783">
    <property type="entry name" value="Ig-like_fold"/>
</dbReference>
<dbReference type="Gene3D" id="2.60.40.10">
    <property type="entry name" value="Immunoglobulins"/>
    <property type="match status" value="2"/>
</dbReference>
<keyword evidence="1" id="KW-0732">Signal</keyword>